<gene>
    <name evidence="5" type="ORF">LCGC14_0162290</name>
</gene>
<dbReference type="InterPro" id="IPR001789">
    <property type="entry name" value="Sig_transdc_resp-reg_receiver"/>
</dbReference>
<dbReference type="GO" id="GO:0005524">
    <property type="term" value="F:ATP binding"/>
    <property type="evidence" value="ECO:0007669"/>
    <property type="project" value="UniProtKB-KW"/>
</dbReference>
<dbReference type="PROSITE" id="PS50110">
    <property type="entry name" value="RESPONSE_REGULATORY"/>
    <property type="match status" value="1"/>
</dbReference>
<evidence type="ECO:0000256" key="2">
    <source>
        <dbReference type="ARBA" id="ARBA00022840"/>
    </source>
</evidence>
<dbReference type="Gene3D" id="3.40.50.300">
    <property type="entry name" value="P-loop containing nucleotide triphosphate hydrolases"/>
    <property type="match status" value="1"/>
</dbReference>
<dbReference type="Gene3D" id="3.40.50.2300">
    <property type="match status" value="1"/>
</dbReference>
<dbReference type="GO" id="GO:0051782">
    <property type="term" value="P:negative regulation of cell division"/>
    <property type="evidence" value="ECO:0007669"/>
    <property type="project" value="TreeGrafter"/>
</dbReference>
<dbReference type="InterPro" id="IPR050625">
    <property type="entry name" value="ParA/MinD_ATPase"/>
</dbReference>
<keyword evidence="2" id="KW-0067">ATP-binding</keyword>
<evidence type="ECO:0000313" key="5">
    <source>
        <dbReference type="EMBL" id="KKN96979.1"/>
    </source>
</evidence>
<keyword evidence="1" id="KW-0547">Nucleotide-binding</keyword>
<accession>A0A0F9UZ07</accession>
<sequence length="576" mass="61129">MQNEHRQSLNDGEPPVGNIIPAIGKGDGPGASETAPRPGPAPAPLKSEGILDAWIEDKIVIAISPYPETAPQAAEEIRAIVKQAMLDGKLGDGLPSEMTAKAVKDLVDQLASVAPKAGPEPANVAEPTEIAPGFELMPEPEPEPEDEPIELLSNVSAPARPEFMDQLGLSREDRPQRVPVDPPARDIGVQLSLLVVSQDDQTTERISAAAKASGGVAVSSVCADLSELVTRLEKEPARAVVVDLGASPAKALTQLQPIIGQFHDSRFMVLSEFPDSQLVMTSMEAGARYFLTLASLEEDLAGYLRRLRQKETSQGDLGGMVATVLSGGGGCGATTIAVNLASEVGLISAKPVLLVDMDYDYGTVSTYLGLTGRYGIADVLAQSQDADKALVRSISLKYNDGLDVLISPASVGAETVASAPRAEQIRRAVEACKNAYSYTIIDAPRVSPEAAAALAMASAKTFIVLQPQVKDVRTSRRILHNLVHEHGVPMERLVLVANRFRQRRNALLGLSEAKEAVGDVTVECVNNDYDSAVSAINYGLPLSVAAPRSALRRDLQHLARELLAAREPAAAKRRPA</sequence>
<feature type="region of interest" description="Disordered" evidence="3">
    <location>
        <begin position="1"/>
        <end position="46"/>
    </location>
</feature>
<dbReference type="SUPFAM" id="SSF52540">
    <property type="entry name" value="P-loop containing nucleoside triphosphate hydrolases"/>
    <property type="match status" value="1"/>
</dbReference>
<dbReference type="PANTHER" id="PTHR43384">
    <property type="entry name" value="SEPTUM SITE-DETERMINING PROTEIN MIND HOMOLOG, CHLOROPLASTIC-RELATED"/>
    <property type="match status" value="1"/>
</dbReference>
<evidence type="ECO:0000256" key="3">
    <source>
        <dbReference type="SAM" id="MobiDB-lite"/>
    </source>
</evidence>
<proteinExistence type="predicted"/>
<dbReference type="GO" id="GO:0005829">
    <property type="term" value="C:cytosol"/>
    <property type="evidence" value="ECO:0007669"/>
    <property type="project" value="TreeGrafter"/>
</dbReference>
<dbReference type="EMBL" id="LAZR01000061">
    <property type="protein sequence ID" value="KKN96979.1"/>
    <property type="molecule type" value="Genomic_DNA"/>
</dbReference>
<evidence type="ECO:0000259" key="4">
    <source>
        <dbReference type="PROSITE" id="PS50110"/>
    </source>
</evidence>
<dbReference type="Pfam" id="PF13614">
    <property type="entry name" value="AAA_31"/>
    <property type="match status" value="1"/>
</dbReference>
<evidence type="ECO:0000256" key="1">
    <source>
        <dbReference type="ARBA" id="ARBA00022741"/>
    </source>
</evidence>
<reference evidence="5" key="1">
    <citation type="journal article" date="2015" name="Nature">
        <title>Complex archaea that bridge the gap between prokaryotes and eukaryotes.</title>
        <authorList>
            <person name="Spang A."/>
            <person name="Saw J.H."/>
            <person name="Jorgensen S.L."/>
            <person name="Zaremba-Niedzwiedzka K."/>
            <person name="Martijn J."/>
            <person name="Lind A.E."/>
            <person name="van Eijk R."/>
            <person name="Schleper C."/>
            <person name="Guy L."/>
            <person name="Ettema T.J."/>
        </authorList>
    </citation>
    <scope>NUCLEOTIDE SEQUENCE</scope>
</reference>
<dbReference type="InterPro" id="IPR025669">
    <property type="entry name" value="AAA_dom"/>
</dbReference>
<comment type="caution">
    <text evidence="5">The sequence shown here is derived from an EMBL/GenBank/DDBJ whole genome shotgun (WGS) entry which is preliminary data.</text>
</comment>
<organism evidence="5">
    <name type="scientific">marine sediment metagenome</name>
    <dbReference type="NCBI Taxonomy" id="412755"/>
    <lineage>
        <taxon>unclassified sequences</taxon>
        <taxon>metagenomes</taxon>
        <taxon>ecological metagenomes</taxon>
    </lineage>
</organism>
<feature type="domain" description="Response regulatory" evidence="4">
    <location>
        <begin position="192"/>
        <end position="308"/>
    </location>
</feature>
<dbReference type="SUPFAM" id="SSF52172">
    <property type="entry name" value="CheY-like"/>
    <property type="match status" value="1"/>
</dbReference>
<dbReference type="AlphaFoldDB" id="A0A0F9UZ07"/>
<protein>
    <recommendedName>
        <fullName evidence="4">Response regulatory domain-containing protein</fullName>
    </recommendedName>
</protein>
<name>A0A0F9UZ07_9ZZZZ</name>
<dbReference type="GO" id="GO:0000160">
    <property type="term" value="P:phosphorelay signal transduction system"/>
    <property type="evidence" value="ECO:0007669"/>
    <property type="project" value="InterPro"/>
</dbReference>
<dbReference type="InterPro" id="IPR011006">
    <property type="entry name" value="CheY-like_superfamily"/>
</dbReference>
<dbReference type="GO" id="GO:0016887">
    <property type="term" value="F:ATP hydrolysis activity"/>
    <property type="evidence" value="ECO:0007669"/>
    <property type="project" value="TreeGrafter"/>
</dbReference>
<dbReference type="PANTHER" id="PTHR43384:SF6">
    <property type="entry name" value="SEPTUM SITE-DETERMINING PROTEIN MIND HOMOLOG, CHLOROPLASTIC"/>
    <property type="match status" value="1"/>
</dbReference>
<dbReference type="InterPro" id="IPR027417">
    <property type="entry name" value="P-loop_NTPase"/>
</dbReference>
<dbReference type="GO" id="GO:0009898">
    <property type="term" value="C:cytoplasmic side of plasma membrane"/>
    <property type="evidence" value="ECO:0007669"/>
    <property type="project" value="TreeGrafter"/>
</dbReference>